<keyword evidence="2 4" id="KW-0547">Nucleotide-binding</keyword>
<comment type="similarity">
    <text evidence="1">Belongs to the protein kinase superfamily. STE Ser/Thr protein kinase family. STE20 subfamily.</text>
</comment>
<dbReference type="GeneID" id="17299057"/>
<evidence type="ECO:0000256" key="4">
    <source>
        <dbReference type="PROSITE-ProRule" id="PRU10141"/>
    </source>
</evidence>
<evidence type="ECO:0000259" key="6">
    <source>
        <dbReference type="PROSITE" id="PS50011"/>
    </source>
</evidence>
<dbReference type="SUPFAM" id="SSF56112">
    <property type="entry name" value="Protein kinase-like (PK-like)"/>
    <property type="match status" value="1"/>
</dbReference>
<feature type="binding site" evidence="4">
    <location>
        <position position="189"/>
    </location>
    <ligand>
        <name>ATP</name>
        <dbReference type="ChEBI" id="CHEBI:30616"/>
    </ligand>
</feature>
<dbReference type="PROSITE" id="PS00107">
    <property type="entry name" value="PROTEIN_KINASE_ATP"/>
    <property type="match status" value="1"/>
</dbReference>
<evidence type="ECO:0000313" key="8">
    <source>
        <dbReference type="EnsemblProtists" id="EKX42372"/>
    </source>
</evidence>
<sequence>MGEIFSQLAKDLSSSSRHREAGEANEDLNISAPSDFKRGVHMEHDPVKNIVSGVPDAWRDALSDSFTLHEGEGSGDVPAYLIPTNWSSRRDWEDLLLSSGISKEDALEHPQTVLDVLEFTAGGMYRPVRERKVKLPAESSVLERVRNAISMKLEDPMLAFSGFTEIGKGGHGCVFLANEISSKKLMALKRLEIGKLTNMASLENEIAMMTLSKHPNVVEFFDSYLWKNYLWIVMEAMERGSLMSLIRSKKQLKEDMIAYFCKQIVSALSFLHMHGRIHRDIKLTEEVDKRKSMVGTPYWMAPELIRSEFYDGGRTGAGEGEQQQQQQQQQQGVEDHGRESNLFVAKVDIWSLGILTIECFEQEPPYFRSPPLLTPIYF</sequence>
<feature type="region of interest" description="Disordered" evidence="5">
    <location>
        <begin position="10"/>
        <end position="30"/>
    </location>
</feature>
<dbReference type="GO" id="GO:0004672">
    <property type="term" value="F:protein kinase activity"/>
    <property type="evidence" value="ECO:0007669"/>
    <property type="project" value="InterPro"/>
</dbReference>
<dbReference type="Proteomes" id="UP000011087">
    <property type="component" value="Unassembled WGS sequence"/>
</dbReference>
<dbReference type="InterPro" id="IPR000719">
    <property type="entry name" value="Prot_kinase_dom"/>
</dbReference>
<organism evidence="7">
    <name type="scientific">Guillardia theta (strain CCMP2712)</name>
    <name type="common">Cryptophyte</name>
    <dbReference type="NCBI Taxonomy" id="905079"/>
    <lineage>
        <taxon>Eukaryota</taxon>
        <taxon>Cryptophyceae</taxon>
        <taxon>Pyrenomonadales</taxon>
        <taxon>Geminigeraceae</taxon>
        <taxon>Guillardia</taxon>
    </lineage>
</organism>
<dbReference type="PROSITE" id="PS50011">
    <property type="entry name" value="PROTEIN_KINASE_DOM"/>
    <property type="match status" value="1"/>
</dbReference>
<dbReference type="STRING" id="905079.L1J256"/>
<dbReference type="Gene3D" id="3.90.810.10">
    <property type="entry name" value="CRIB domain"/>
    <property type="match status" value="2"/>
</dbReference>
<reference evidence="8" key="3">
    <citation type="submission" date="2016-03" db="UniProtKB">
        <authorList>
            <consortium name="EnsemblProtists"/>
        </authorList>
    </citation>
    <scope>IDENTIFICATION</scope>
</reference>
<protein>
    <recommendedName>
        <fullName evidence="6">Protein kinase domain-containing protein</fullName>
    </recommendedName>
</protein>
<dbReference type="EMBL" id="JH993017">
    <property type="protein sequence ID" value="EKX42372.1"/>
    <property type="molecule type" value="Genomic_DNA"/>
</dbReference>
<dbReference type="AlphaFoldDB" id="L1J256"/>
<dbReference type="InterPro" id="IPR051931">
    <property type="entry name" value="PAK3-like"/>
</dbReference>
<dbReference type="eggNOG" id="KOG0578">
    <property type="taxonomic scope" value="Eukaryota"/>
</dbReference>
<dbReference type="PaxDb" id="55529-EKX42372"/>
<feature type="domain" description="Protein kinase" evidence="6">
    <location>
        <begin position="160"/>
        <end position="378"/>
    </location>
</feature>
<dbReference type="InterPro" id="IPR017441">
    <property type="entry name" value="Protein_kinase_ATP_BS"/>
</dbReference>
<dbReference type="PANTHER" id="PTHR45832:SF22">
    <property type="entry name" value="SERINE_THREONINE-PROTEIN KINASE SAMKA-RELATED"/>
    <property type="match status" value="1"/>
</dbReference>
<accession>L1J256</accession>
<dbReference type="GO" id="GO:0005524">
    <property type="term" value="F:ATP binding"/>
    <property type="evidence" value="ECO:0007669"/>
    <property type="project" value="UniProtKB-UniRule"/>
</dbReference>
<dbReference type="KEGG" id="gtt:GUITHDRAFT_141317"/>
<dbReference type="Pfam" id="PF00069">
    <property type="entry name" value="Pkinase"/>
    <property type="match status" value="1"/>
</dbReference>
<evidence type="ECO:0000313" key="7">
    <source>
        <dbReference type="EMBL" id="EKX42372.1"/>
    </source>
</evidence>
<dbReference type="RefSeq" id="XP_005829352.1">
    <property type="nucleotide sequence ID" value="XM_005829295.1"/>
</dbReference>
<dbReference type="Gene3D" id="1.10.510.10">
    <property type="entry name" value="Transferase(Phosphotransferase) domain 1"/>
    <property type="match status" value="2"/>
</dbReference>
<dbReference type="PANTHER" id="PTHR45832">
    <property type="entry name" value="SERINE/THREONINE-PROTEIN KINASE SAMKA-RELATED-RELATED"/>
    <property type="match status" value="1"/>
</dbReference>
<reference evidence="7 9" key="1">
    <citation type="journal article" date="2012" name="Nature">
        <title>Algal genomes reveal evolutionary mosaicism and the fate of nucleomorphs.</title>
        <authorList>
            <consortium name="DOE Joint Genome Institute"/>
            <person name="Curtis B.A."/>
            <person name="Tanifuji G."/>
            <person name="Burki F."/>
            <person name="Gruber A."/>
            <person name="Irimia M."/>
            <person name="Maruyama S."/>
            <person name="Arias M.C."/>
            <person name="Ball S.G."/>
            <person name="Gile G.H."/>
            <person name="Hirakawa Y."/>
            <person name="Hopkins J.F."/>
            <person name="Kuo A."/>
            <person name="Rensing S.A."/>
            <person name="Schmutz J."/>
            <person name="Symeonidi A."/>
            <person name="Elias M."/>
            <person name="Eveleigh R.J."/>
            <person name="Herman E.K."/>
            <person name="Klute M.J."/>
            <person name="Nakayama T."/>
            <person name="Obornik M."/>
            <person name="Reyes-Prieto A."/>
            <person name="Armbrust E.V."/>
            <person name="Aves S.J."/>
            <person name="Beiko R.G."/>
            <person name="Coutinho P."/>
            <person name="Dacks J.B."/>
            <person name="Durnford D.G."/>
            <person name="Fast N.M."/>
            <person name="Green B.R."/>
            <person name="Grisdale C.J."/>
            <person name="Hempel F."/>
            <person name="Henrissat B."/>
            <person name="Hoppner M.P."/>
            <person name="Ishida K."/>
            <person name="Kim E."/>
            <person name="Koreny L."/>
            <person name="Kroth P.G."/>
            <person name="Liu Y."/>
            <person name="Malik S.B."/>
            <person name="Maier U.G."/>
            <person name="McRose D."/>
            <person name="Mock T."/>
            <person name="Neilson J.A."/>
            <person name="Onodera N.T."/>
            <person name="Poole A.M."/>
            <person name="Pritham E.J."/>
            <person name="Richards T.A."/>
            <person name="Rocap G."/>
            <person name="Roy S.W."/>
            <person name="Sarai C."/>
            <person name="Schaack S."/>
            <person name="Shirato S."/>
            <person name="Slamovits C.H."/>
            <person name="Spencer D.F."/>
            <person name="Suzuki S."/>
            <person name="Worden A.Z."/>
            <person name="Zauner S."/>
            <person name="Barry K."/>
            <person name="Bell C."/>
            <person name="Bharti A.K."/>
            <person name="Crow J.A."/>
            <person name="Grimwood J."/>
            <person name="Kramer R."/>
            <person name="Lindquist E."/>
            <person name="Lucas S."/>
            <person name="Salamov A."/>
            <person name="McFadden G.I."/>
            <person name="Lane C.E."/>
            <person name="Keeling P.J."/>
            <person name="Gray M.W."/>
            <person name="Grigoriev I.V."/>
            <person name="Archibald J.M."/>
        </authorList>
    </citation>
    <scope>NUCLEOTIDE SEQUENCE</scope>
    <source>
        <strain evidence="7 9">CCMP2712</strain>
    </source>
</reference>
<evidence type="ECO:0000313" key="9">
    <source>
        <dbReference type="Proteomes" id="UP000011087"/>
    </source>
</evidence>
<dbReference type="OrthoDB" id="2914378at2759"/>
<evidence type="ECO:0000256" key="5">
    <source>
        <dbReference type="SAM" id="MobiDB-lite"/>
    </source>
</evidence>
<gene>
    <name evidence="7" type="ORF">GUITHDRAFT_141317</name>
</gene>
<reference evidence="9" key="2">
    <citation type="submission" date="2012-11" db="EMBL/GenBank/DDBJ databases">
        <authorList>
            <person name="Kuo A."/>
            <person name="Curtis B.A."/>
            <person name="Tanifuji G."/>
            <person name="Burki F."/>
            <person name="Gruber A."/>
            <person name="Irimia M."/>
            <person name="Maruyama S."/>
            <person name="Arias M.C."/>
            <person name="Ball S.G."/>
            <person name="Gile G.H."/>
            <person name="Hirakawa Y."/>
            <person name="Hopkins J.F."/>
            <person name="Rensing S.A."/>
            <person name="Schmutz J."/>
            <person name="Symeonidi A."/>
            <person name="Elias M."/>
            <person name="Eveleigh R.J."/>
            <person name="Herman E.K."/>
            <person name="Klute M.J."/>
            <person name="Nakayama T."/>
            <person name="Obornik M."/>
            <person name="Reyes-Prieto A."/>
            <person name="Armbrust E.V."/>
            <person name="Aves S.J."/>
            <person name="Beiko R.G."/>
            <person name="Coutinho P."/>
            <person name="Dacks J.B."/>
            <person name="Durnford D.G."/>
            <person name="Fast N.M."/>
            <person name="Green B.R."/>
            <person name="Grisdale C."/>
            <person name="Hempe F."/>
            <person name="Henrissat B."/>
            <person name="Hoppner M.P."/>
            <person name="Ishida K.-I."/>
            <person name="Kim E."/>
            <person name="Koreny L."/>
            <person name="Kroth P.G."/>
            <person name="Liu Y."/>
            <person name="Malik S.-B."/>
            <person name="Maier U.G."/>
            <person name="McRose D."/>
            <person name="Mock T."/>
            <person name="Neilson J.A."/>
            <person name="Onodera N.T."/>
            <person name="Poole A.M."/>
            <person name="Pritham E.J."/>
            <person name="Richards T.A."/>
            <person name="Rocap G."/>
            <person name="Roy S.W."/>
            <person name="Sarai C."/>
            <person name="Schaack S."/>
            <person name="Shirato S."/>
            <person name="Slamovits C.H."/>
            <person name="Spencer D.F."/>
            <person name="Suzuki S."/>
            <person name="Worden A.Z."/>
            <person name="Zauner S."/>
            <person name="Barry K."/>
            <person name="Bell C."/>
            <person name="Bharti A.K."/>
            <person name="Crow J.A."/>
            <person name="Grimwood J."/>
            <person name="Kramer R."/>
            <person name="Lindquist E."/>
            <person name="Lucas S."/>
            <person name="Salamov A."/>
            <person name="McFadden G.I."/>
            <person name="Lane C.E."/>
            <person name="Keeling P.J."/>
            <person name="Gray M.W."/>
            <person name="Grigoriev I.V."/>
            <person name="Archibald J.M."/>
        </authorList>
    </citation>
    <scope>NUCLEOTIDE SEQUENCE</scope>
    <source>
        <strain evidence="9">CCMP2712</strain>
    </source>
</reference>
<name>L1J256_GUITC</name>
<keyword evidence="3 4" id="KW-0067">ATP-binding</keyword>
<dbReference type="HOGENOM" id="CLU_732473_0_0_1"/>
<dbReference type="InterPro" id="IPR036936">
    <property type="entry name" value="CRIB_dom_sf"/>
</dbReference>
<keyword evidence="9" id="KW-1185">Reference proteome</keyword>
<dbReference type="OMA" id="SSKPLPX"/>
<feature type="region of interest" description="Disordered" evidence="5">
    <location>
        <begin position="315"/>
        <end position="335"/>
    </location>
</feature>
<evidence type="ECO:0000256" key="2">
    <source>
        <dbReference type="ARBA" id="ARBA00022741"/>
    </source>
</evidence>
<evidence type="ECO:0000256" key="1">
    <source>
        <dbReference type="ARBA" id="ARBA00008874"/>
    </source>
</evidence>
<dbReference type="InterPro" id="IPR011009">
    <property type="entry name" value="Kinase-like_dom_sf"/>
</dbReference>
<evidence type="ECO:0000256" key="3">
    <source>
        <dbReference type="ARBA" id="ARBA00022840"/>
    </source>
</evidence>
<dbReference type="EnsemblProtists" id="EKX42372">
    <property type="protein sequence ID" value="EKX42372"/>
    <property type="gene ID" value="GUITHDRAFT_141317"/>
</dbReference>
<proteinExistence type="inferred from homology"/>
<feature type="compositionally biased region" description="Low complexity" evidence="5">
    <location>
        <begin position="322"/>
        <end position="331"/>
    </location>
</feature>